<evidence type="ECO:0000313" key="1">
    <source>
        <dbReference type="EMBL" id="KAJ6813107.1"/>
    </source>
</evidence>
<organism evidence="1 2">
    <name type="scientific">Iris pallida</name>
    <name type="common">Sweet iris</name>
    <dbReference type="NCBI Taxonomy" id="29817"/>
    <lineage>
        <taxon>Eukaryota</taxon>
        <taxon>Viridiplantae</taxon>
        <taxon>Streptophyta</taxon>
        <taxon>Embryophyta</taxon>
        <taxon>Tracheophyta</taxon>
        <taxon>Spermatophyta</taxon>
        <taxon>Magnoliopsida</taxon>
        <taxon>Liliopsida</taxon>
        <taxon>Asparagales</taxon>
        <taxon>Iridaceae</taxon>
        <taxon>Iridoideae</taxon>
        <taxon>Irideae</taxon>
        <taxon>Iris</taxon>
    </lineage>
</organism>
<comment type="caution">
    <text evidence="1">The sequence shown here is derived from an EMBL/GenBank/DDBJ whole genome shotgun (WGS) entry which is preliminary data.</text>
</comment>
<reference evidence="1" key="2">
    <citation type="submission" date="2023-04" db="EMBL/GenBank/DDBJ databases">
        <authorList>
            <person name="Bruccoleri R.E."/>
            <person name="Oakeley E.J."/>
            <person name="Faust A.-M."/>
            <person name="Dessus-Babus S."/>
            <person name="Altorfer M."/>
            <person name="Burckhardt D."/>
            <person name="Oertli M."/>
            <person name="Naumann U."/>
            <person name="Petersen F."/>
            <person name="Wong J."/>
        </authorList>
    </citation>
    <scope>NUCLEOTIDE SEQUENCE</scope>
    <source>
        <strain evidence="1">GSM-AAB239-AS_SAM_17_03QT</strain>
        <tissue evidence="1">Leaf</tissue>
    </source>
</reference>
<gene>
    <name evidence="1" type="ORF">M6B38_145465</name>
</gene>
<name>A0AAX6F9H3_IRIPA</name>
<protein>
    <submittedName>
        <fullName evidence="1">Vacuolar cation/proton exchanger 1a</fullName>
    </submittedName>
</protein>
<dbReference type="Proteomes" id="UP001140949">
    <property type="component" value="Unassembled WGS sequence"/>
</dbReference>
<reference evidence="1" key="1">
    <citation type="journal article" date="2023" name="GigaByte">
        <title>Genome assembly of the bearded iris, Iris pallida Lam.</title>
        <authorList>
            <person name="Bruccoleri R.E."/>
            <person name="Oakeley E.J."/>
            <person name="Faust A.M.E."/>
            <person name="Altorfer M."/>
            <person name="Dessus-Babus S."/>
            <person name="Burckhardt D."/>
            <person name="Oertli M."/>
            <person name="Naumann U."/>
            <person name="Petersen F."/>
            <person name="Wong J."/>
        </authorList>
    </citation>
    <scope>NUCLEOTIDE SEQUENCE</scope>
    <source>
        <strain evidence="1">GSM-AAB239-AS_SAM_17_03QT</strain>
    </source>
</reference>
<dbReference type="AlphaFoldDB" id="A0AAX6F9H3"/>
<proteinExistence type="predicted"/>
<keyword evidence="2" id="KW-1185">Reference proteome</keyword>
<accession>A0AAX6F9H3</accession>
<evidence type="ECO:0000313" key="2">
    <source>
        <dbReference type="Proteomes" id="UP001140949"/>
    </source>
</evidence>
<dbReference type="EMBL" id="JANAVB010030816">
    <property type="protein sequence ID" value="KAJ6813107.1"/>
    <property type="molecule type" value="Genomic_DNA"/>
</dbReference>
<sequence length="61" mass="7269">MVHVAPDLSKACSRIMLLAYVAYLFFQVKTHHQLFEAQEVNYQSLLFYYLTVIYINIEYMS</sequence>